<accession>A0A4Y2FD70</accession>
<dbReference type="EMBL" id="BGPR01000892">
    <property type="protein sequence ID" value="GBM39302.1"/>
    <property type="molecule type" value="Genomic_DNA"/>
</dbReference>
<gene>
    <name evidence="1" type="ORF">AVEN_171381_1</name>
</gene>
<keyword evidence="2" id="KW-1185">Reference proteome</keyword>
<dbReference type="Proteomes" id="UP000499080">
    <property type="component" value="Unassembled WGS sequence"/>
</dbReference>
<protein>
    <submittedName>
        <fullName evidence="1">Uncharacterized protein</fullName>
    </submittedName>
</protein>
<sequence length="95" mass="10889">MESEMATFPQPSLLSGYQEKSKLLQVYMLSGIEYPPVTGINNSFEVIGFDEMTSQKMSTMTMKSGQKRIHHEPKKLCKWVILLKRCCLQSRGDKN</sequence>
<evidence type="ECO:0000313" key="2">
    <source>
        <dbReference type="Proteomes" id="UP000499080"/>
    </source>
</evidence>
<proteinExistence type="predicted"/>
<comment type="caution">
    <text evidence="1">The sequence shown here is derived from an EMBL/GenBank/DDBJ whole genome shotgun (WGS) entry which is preliminary data.</text>
</comment>
<reference evidence="1 2" key="1">
    <citation type="journal article" date="2019" name="Sci. Rep.">
        <title>Orb-weaving spider Araneus ventricosus genome elucidates the spidroin gene catalogue.</title>
        <authorList>
            <person name="Kono N."/>
            <person name="Nakamura H."/>
            <person name="Ohtoshi R."/>
            <person name="Moran D.A.P."/>
            <person name="Shinohara A."/>
            <person name="Yoshida Y."/>
            <person name="Fujiwara M."/>
            <person name="Mori M."/>
            <person name="Tomita M."/>
            <person name="Arakawa K."/>
        </authorList>
    </citation>
    <scope>NUCLEOTIDE SEQUENCE [LARGE SCALE GENOMIC DNA]</scope>
</reference>
<evidence type="ECO:0000313" key="1">
    <source>
        <dbReference type="EMBL" id="GBM39302.1"/>
    </source>
</evidence>
<name>A0A4Y2FD70_ARAVE</name>
<dbReference type="AlphaFoldDB" id="A0A4Y2FD70"/>
<organism evidence="1 2">
    <name type="scientific">Araneus ventricosus</name>
    <name type="common">Orbweaver spider</name>
    <name type="synonym">Epeira ventricosa</name>
    <dbReference type="NCBI Taxonomy" id="182803"/>
    <lineage>
        <taxon>Eukaryota</taxon>
        <taxon>Metazoa</taxon>
        <taxon>Ecdysozoa</taxon>
        <taxon>Arthropoda</taxon>
        <taxon>Chelicerata</taxon>
        <taxon>Arachnida</taxon>
        <taxon>Araneae</taxon>
        <taxon>Araneomorphae</taxon>
        <taxon>Entelegynae</taxon>
        <taxon>Araneoidea</taxon>
        <taxon>Araneidae</taxon>
        <taxon>Araneus</taxon>
    </lineage>
</organism>